<comment type="caution">
    <text evidence="2">The sequence shown here is derived from an EMBL/GenBank/DDBJ whole genome shotgun (WGS) entry which is preliminary data.</text>
</comment>
<evidence type="ECO:0000256" key="1">
    <source>
        <dbReference type="SAM" id="MobiDB-lite"/>
    </source>
</evidence>
<dbReference type="Proteomes" id="UP000796761">
    <property type="component" value="Unassembled WGS sequence"/>
</dbReference>
<reference evidence="2" key="1">
    <citation type="submission" date="2019-04" db="EMBL/GenBank/DDBJ databases">
        <title>Genome assembly of Zosterops borbonicus 15179.</title>
        <authorList>
            <person name="Leroy T."/>
            <person name="Anselmetti Y."/>
            <person name="Tilak M.-K."/>
            <person name="Nabholz B."/>
        </authorList>
    </citation>
    <scope>NUCLEOTIDE SEQUENCE</scope>
    <source>
        <strain evidence="2">HGM_15179</strain>
        <tissue evidence="2">Muscle</tissue>
    </source>
</reference>
<evidence type="ECO:0000313" key="2">
    <source>
        <dbReference type="EMBL" id="TRZ22728.1"/>
    </source>
</evidence>
<dbReference type="AlphaFoldDB" id="A0A8K1LR52"/>
<evidence type="ECO:0000313" key="3">
    <source>
        <dbReference type="Proteomes" id="UP000796761"/>
    </source>
</evidence>
<feature type="compositionally biased region" description="Polar residues" evidence="1">
    <location>
        <begin position="44"/>
        <end position="58"/>
    </location>
</feature>
<accession>A0A8K1LR52</accession>
<sequence length="109" mass="12284">MQNLTSENGVLYYPQSFALKEKTNLTTQLNDHVNVQLHPLLQELQKSSEGSTKGNNDQPIEDLHLEGSEKKALAQSRYGNVAFLHISRRNSNHNGIAFLNNEIIVQLVE</sequence>
<gene>
    <name evidence="2" type="ORF">HGM15179_004341</name>
</gene>
<dbReference type="EMBL" id="SWJQ01000089">
    <property type="protein sequence ID" value="TRZ22728.1"/>
    <property type="molecule type" value="Genomic_DNA"/>
</dbReference>
<protein>
    <submittedName>
        <fullName evidence="2">Uncharacterized protein</fullName>
    </submittedName>
</protein>
<proteinExistence type="predicted"/>
<name>A0A8K1LR52_9PASS</name>
<feature type="region of interest" description="Disordered" evidence="1">
    <location>
        <begin position="43"/>
        <end position="64"/>
    </location>
</feature>
<organism evidence="2 3">
    <name type="scientific">Zosterops borbonicus</name>
    <dbReference type="NCBI Taxonomy" id="364589"/>
    <lineage>
        <taxon>Eukaryota</taxon>
        <taxon>Metazoa</taxon>
        <taxon>Chordata</taxon>
        <taxon>Craniata</taxon>
        <taxon>Vertebrata</taxon>
        <taxon>Euteleostomi</taxon>
        <taxon>Archelosauria</taxon>
        <taxon>Archosauria</taxon>
        <taxon>Dinosauria</taxon>
        <taxon>Saurischia</taxon>
        <taxon>Theropoda</taxon>
        <taxon>Coelurosauria</taxon>
        <taxon>Aves</taxon>
        <taxon>Neognathae</taxon>
        <taxon>Neoaves</taxon>
        <taxon>Telluraves</taxon>
        <taxon>Australaves</taxon>
        <taxon>Passeriformes</taxon>
        <taxon>Sylvioidea</taxon>
        <taxon>Zosteropidae</taxon>
        <taxon>Zosterops</taxon>
    </lineage>
</organism>
<keyword evidence="3" id="KW-1185">Reference proteome</keyword>